<keyword evidence="3" id="KW-1185">Reference proteome</keyword>
<sequence length="106" mass="11517">MTNFENLVDRYFALAPAEDPEPYFAQFASDAIVEDEGVTHRGVDAIRAWRAVVPEVSCDVLGVDAVVDEYVARAEISGEFPGSPVVLTFLFTFTDDGSVATLAIRS</sequence>
<dbReference type="Pfam" id="PF12680">
    <property type="entry name" value="SnoaL_2"/>
    <property type="match status" value="1"/>
</dbReference>
<evidence type="ECO:0000313" key="3">
    <source>
        <dbReference type="Proteomes" id="UP000315759"/>
    </source>
</evidence>
<proteinExistence type="predicted"/>
<dbReference type="InterPro" id="IPR037401">
    <property type="entry name" value="SnoaL-like"/>
</dbReference>
<reference evidence="2 3" key="1">
    <citation type="submission" date="2018-10" db="EMBL/GenBank/DDBJ databases">
        <title>Draft genome of Mycobacterium hodleri strain B.</title>
        <authorList>
            <person name="Amande T.J."/>
            <person name="Mcgenity T.J."/>
        </authorList>
    </citation>
    <scope>NUCLEOTIDE SEQUENCE [LARGE SCALE GENOMIC DNA]</scope>
    <source>
        <strain evidence="2 3">B</strain>
    </source>
</reference>
<dbReference type="Gene3D" id="3.10.450.50">
    <property type="match status" value="1"/>
</dbReference>
<dbReference type="EMBL" id="VIFX01000034">
    <property type="protein sequence ID" value="TQR84154.1"/>
    <property type="molecule type" value="Genomic_DNA"/>
</dbReference>
<feature type="domain" description="SnoaL-like" evidence="1">
    <location>
        <begin position="8"/>
        <end position="98"/>
    </location>
</feature>
<dbReference type="AlphaFoldDB" id="A0A544VVZ9"/>
<dbReference type="Proteomes" id="UP000315759">
    <property type="component" value="Unassembled WGS sequence"/>
</dbReference>
<evidence type="ECO:0000313" key="2">
    <source>
        <dbReference type="EMBL" id="TQR84154.1"/>
    </source>
</evidence>
<accession>A0A544VVZ9</accession>
<protein>
    <submittedName>
        <fullName evidence="2">Nuclear transport factor 2 family protein</fullName>
    </submittedName>
</protein>
<dbReference type="RefSeq" id="WP_142554398.1">
    <property type="nucleotide sequence ID" value="NZ_VIFX01000034.1"/>
</dbReference>
<dbReference type="InterPro" id="IPR032710">
    <property type="entry name" value="NTF2-like_dom_sf"/>
</dbReference>
<dbReference type="SUPFAM" id="SSF54427">
    <property type="entry name" value="NTF2-like"/>
    <property type="match status" value="1"/>
</dbReference>
<comment type="caution">
    <text evidence="2">The sequence shown here is derived from an EMBL/GenBank/DDBJ whole genome shotgun (WGS) entry which is preliminary data.</text>
</comment>
<evidence type="ECO:0000259" key="1">
    <source>
        <dbReference type="Pfam" id="PF12680"/>
    </source>
</evidence>
<organism evidence="2 3">
    <name type="scientific">Mycolicibacterium hodleri</name>
    <dbReference type="NCBI Taxonomy" id="49897"/>
    <lineage>
        <taxon>Bacteria</taxon>
        <taxon>Bacillati</taxon>
        <taxon>Actinomycetota</taxon>
        <taxon>Actinomycetes</taxon>
        <taxon>Mycobacteriales</taxon>
        <taxon>Mycobacteriaceae</taxon>
        <taxon>Mycolicibacterium</taxon>
    </lineage>
</organism>
<gene>
    <name evidence="2" type="ORF">D8S82_23440</name>
</gene>
<name>A0A544VVZ9_9MYCO</name>